<keyword evidence="1" id="KW-0472">Membrane</keyword>
<evidence type="ECO:0000313" key="3">
    <source>
        <dbReference type="Proteomes" id="UP000012249"/>
    </source>
</evidence>
<feature type="transmembrane region" description="Helical" evidence="1">
    <location>
        <begin position="65"/>
        <end position="86"/>
    </location>
</feature>
<keyword evidence="1" id="KW-1133">Transmembrane helix</keyword>
<dbReference type="EMBL" id="AHMI02000230">
    <property type="protein sequence ID" value="EMY13537.1"/>
    <property type="molecule type" value="Genomic_DNA"/>
</dbReference>
<dbReference type="Proteomes" id="UP000012249">
    <property type="component" value="Unassembled WGS sequence"/>
</dbReference>
<keyword evidence="1" id="KW-0812">Transmembrane</keyword>
<sequence length="139" mass="16379">MRKEQFNFENQDLYRKICGINDEGVKILEKQLEMDIIPRGNGFQIEGESAKVEFALDFLKNSRPIIANVRTGILSIHSILLIFLRMQVRNFAKRKREKTNRSEVLPGNRVTKFSRHIGGNIFFPELEIRKFILDLFRRI</sequence>
<comment type="caution">
    <text evidence="2">The sequence shown here is derived from an EMBL/GenBank/DDBJ whole genome shotgun (WGS) entry which is preliminary data.</text>
</comment>
<reference evidence="2 3" key="1">
    <citation type="submission" date="2013-02" db="EMBL/GenBank/DDBJ databases">
        <authorList>
            <person name="Harkins D.M."/>
            <person name="Durkin A.S."/>
            <person name="Brinkac L.M."/>
            <person name="Haft D.H."/>
            <person name="Selengut J.D."/>
            <person name="Sanka R."/>
            <person name="DePew J."/>
            <person name="Purushe J."/>
            <person name="Haake D.A."/>
            <person name="Matsunaga J."/>
            <person name="Vinetz J.M."/>
            <person name="Sutton G.G."/>
            <person name="Nierman W.C."/>
            <person name="Fouts D.E."/>
        </authorList>
    </citation>
    <scope>NUCLEOTIDE SEQUENCE [LARGE SCALE GENOMIC DNA]</scope>
    <source>
        <strain evidence="2 3">Ecochallenge</strain>
    </source>
</reference>
<gene>
    <name evidence="2" type="ORF">LEP1GSC043_3471</name>
</gene>
<evidence type="ECO:0000313" key="2">
    <source>
        <dbReference type="EMBL" id="EMY13537.1"/>
    </source>
</evidence>
<accession>N1U3E8</accession>
<proteinExistence type="predicted"/>
<evidence type="ECO:0000256" key="1">
    <source>
        <dbReference type="SAM" id="Phobius"/>
    </source>
</evidence>
<organism evidence="2 3">
    <name type="scientific">Leptospira weilii str. Ecochallenge</name>
    <dbReference type="NCBI Taxonomy" id="1049986"/>
    <lineage>
        <taxon>Bacteria</taxon>
        <taxon>Pseudomonadati</taxon>
        <taxon>Spirochaetota</taxon>
        <taxon>Spirochaetia</taxon>
        <taxon>Leptospirales</taxon>
        <taxon>Leptospiraceae</taxon>
        <taxon>Leptospira</taxon>
    </lineage>
</organism>
<protein>
    <submittedName>
        <fullName evidence="2">Uncharacterized protein</fullName>
    </submittedName>
</protein>
<dbReference type="AlphaFoldDB" id="N1U3E8"/>
<name>N1U3E8_9LEPT</name>